<evidence type="ECO:0000256" key="1">
    <source>
        <dbReference type="SAM" id="MobiDB-lite"/>
    </source>
</evidence>
<evidence type="ECO:0000313" key="3">
    <source>
        <dbReference type="EMBL" id="RXK07565.1"/>
    </source>
</evidence>
<proteinExistence type="predicted"/>
<feature type="compositionally biased region" description="Polar residues" evidence="1">
    <location>
        <begin position="177"/>
        <end position="193"/>
    </location>
</feature>
<feature type="domain" description="Phage replisome organiser N-terminal" evidence="2">
    <location>
        <begin position="10"/>
        <end position="126"/>
    </location>
</feature>
<dbReference type="NCBIfam" id="TIGR01714">
    <property type="entry name" value="phage_rep_org_N"/>
    <property type="match status" value="1"/>
</dbReference>
<dbReference type="OrthoDB" id="5349303at2"/>
<organism evidence="3 4">
    <name type="scientific">Halarcobacter ebronensis</name>
    <dbReference type="NCBI Taxonomy" id="1462615"/>
    <lineage>
        <taxon>Bacteria</taxon>
        <taxon>Pseudomonadati</taxon>
        <taxon>Campylobacterota</taxon>
        <taxon>Epsilonproteobacteria</taxon>
        <taxon>Campylobacterales</taxon>
        <taxon>Arcobacteraceae</taxon>
        <taxon>Halarcobacter</taxon>
    </lineage>
</organism>
<comment type="caution">
    <text evidence="3">The sequence shown here is derived from an EMBL/GenBank/DDBJ whole genome shotgun (WGS) entry which is preliminary data.</text>
</comment>
<reference evidence="3 4" key="1">
    <citation type="submission" date="2017-10" db="EMBL/GenBank/DDBJ databases">
        <title>Genomics of the genus Arcobacter.</title>
        <authorList>
            <person name="Perez-Cataluna A."/>
            <person name="Figueras M.J."/>
        </authorList>
    </citation>
    <scope>NUCLEOTIDE SEQUENCE [LARGE SCALE GENOMIC DNA]</scope>
    <source>
        <strain evidence="3 4">CECT 8441</strain>
    </source>
</reference>
<name>A0A4V1M0R1_9BACT</name>
<feature type="region of interest" description="Disordered" evidence="1">
    <location>
        <begin position="169"/>
        <end position="193"/>
    </location>
</feature>
<evidence type="ECO:0000313" key="4">
    <source>
        <dbReference type="Proteomes" id="UP000289758"/>
    </source>
</evidence>
<dbReference type="InterPro" id="IPR010056">
    <property type="entry name" value="Phage_rep_org__N"/>
</dbReference>
<dbReference type="AlphaFoldDB" id="A0A4V1M0R1"/>
<accession>A0A4V1M0R1</accession>
<gene>
    <name evidence="3" type="ORF">CRV07_03640</name>
</gene>
<keyword evidence="4" id="KW-1185">Reference proteome</keyword>
<sequence>MMSNNKKFFWLKLKNDFFDREEIKIIENQQNGKDYIIFYMKLLLKSVESEGQLFFRNTIPYSPDMLATITNTSIDTVKVAVSLFIELQLMERWDDGTLFMIETQNMVGSESKWAQYKRNERKENKNKIGHCPTSVQKSPIEIEQELKEEIETEDYSNWDALICMHEVEKEKKKKSRAYTQKPRTTKSTAHNTA</sequence>
<protein>
    <recommendedName>
        <fullName evidence="2">Phage replisome organiser N-terminal domain-containing protein</fullName>
    </recommendedName>
</protein>
<dbReference type="Pfam" id="PF09681">
    <property type="entry name" value="Phage_rep_org_N"/>
    <property type="match status" value="1"/>
</dbReference>
<evidence type="ECO:0000259" key="2">
    <source>
        <dbReference type="Pfam" id="PF09681"/>
    </source>
</evidence>
<dbReference type="EMBL" id="PDKK01000002">
    <property type="protein sequence ID" value="RXK07565.1"/>
    <property type="molecule type" value="Genomic_DNA"/>
</dbReference>
<dbReference type="Proteomes" id="UP000289758">
    <property type="component" value="Unassembled WGS sequence"/>
</dbReference>